<gene>
    <name evidence="1" type="ORF">RMS29_22355</name>
</gene>
<accession>A0ABU4W2E6</accession>
<organism evidence="1 2">
    <name type="scientific">Agrobacterium rosae</name>
    <dbReference type="NCBI Taxonomy" id="1972867"/>
    <lineage>
        <taxon>Bacteria</taxon>
        <taxon>Pseudomonadati</taxon>
        <taxon>Pseudomonadota</taxon>
        <taxon>Alphaproteobacteria</taxon>
        <taxon>Hyphomicrobiales</taxon>
        <taxon>Rhizobiaceae</taxon>
        <taxon>Rhizobium/Agrobacterium group</taxon>
        <taxon>Agrobacterium</taxon>
    </lineage>
</organism>
<reference evidence="1" key="1">
    <citation type="journal article" date="2023" name="Phytobiomes J">
        <title>Deciphering the key players within the bacterial microbiota associated with aerial crown gall tumors on rhododendron: Insights into the gallobiome.</title>
        <authorList>
            <person name="Kuzmanovic N."/>
            <person name="Nesme J."/>
            <person name="Wolf J."/>
            <person name="Neumann-Schaal M."/>
            <person name="Petersen J."/>
            <person name="Fernandez-Gnecco G."/>
            <person name="Sproeer C."/>
            <person name="Bunk B."/>
            <person name="Overmann J."/>
            <person name="Sorensen S.J."/>
            <person name="Idczak E."/>
            <person name="Smalla K."/>
        </authorList>
    </citation>
    <scope>NUCLEOTIDE SEQUENCE [LARGE SCALE GENOMIC DNA]</scope>
    <source>
        <strain evidence="1">Rho-14.1</strain>
    </source>
</reference>
<dbReference type="Proteomes" id="UP001277561">
    <property type="component" value="Unassembled WGS sequence"/>
</dbReference>
<keyword evidence="2" id="KW-1185">Reference proteome</keyword>
<evidence type="ECO:0008006" key="3">
    <source>
        <dbReference type="Google" id="ProtNLM"/>
    </source>
</evidence>
<comment type="caution">
    <text evidence="1">The sequence shown here is derived from an EMBL/GenBank/DDBJ whole genome shotgun (WGS) entry which is preliminary data.</text>
</comment>
<dbReference type="EMBL" id="JAVRAD010000013">
    <property type="protein sequence ID" value="MDX8331960.1"/>
    <property type="molecule type" value="Genomic_DNA"/>
</dbReference>
<sequence length="214" mass="23897">MNWQVKYALQFLEKNFETLAAKHVGDDLINISAPNQPDVLALISGAKAIDPAVVEVLVQQAPAIDFICGYRNECVWHGKAIKYLTERNIGWGNFATLTSAAAQGTANTASHKVYSYAEKILRQTKSVVKKIEREYDRVFTVAVKSGRKLRIALIAEYEPTADVVRTLWDDFDAVDVMWNINPNGKPTKDAIDAGNELGCRVLKWDDLKELMARA</sequence>
<evidence type="ECO:0000313" key="1">
    <source>
        <dbReference type="EMBL" id="MDX8331960.1"/>
    </source>
</evidence>
<name>A0ABU4W2E6_9HYPH</name>
<proteinExistence type="predicted"/>
<protein>
    <recommendedName>
        <fullName evidence="3">Restriction endonuclease</fullName>
    </recommendedName>
</protein>
<dbReference type="RefSeq" id="WP_320188506.1">
    <property type="nucleotide sequence ID" value="NZ_CP192764.1"/>
</dbReference>
<evidence type="ECO:0000313" key="2">
    <source>
        <dbReference type="Proteomes" id="UP001277561"/>
    </source>
</evidence>